<feature type="transmembrane region" description="Helical" evidence="11">
    <location>
        <begin position="262"/>
        <end position="286"/>
    </location>
</feature>
<dbReference type="EMBL" id="MEVT01000011">
    <property type="protein sequence ID" value="OGC62903.1"/>
    <property type="molecule type" value="Genomic_DNA"/>
</dbReference>
<keyword evidence="6 11" id="KW-0812">Transmembrane</keyword>
<keyword evidence="7 11" id="KW-1133">Transmembrane helix</keyword>
<dbReference type="Pfam" id="PF02687">
    <property type="entry name" value="FtsX"/>
    <property type="match status" value="1"/>
</dbReference>
<keyword evidence="4 10" id="KW-1003">Cell membrane</keyword>
<dbReference type="GO" id="GO:0051301">
    <property type="term" value="P:cell division"/>
    <property type="evidence" value="ECO:0007669"/>
    <property type="project" value="UniProtKB-KW"/>
</dbReference>
<feature type="transmembrane region" description="Helical" evidence="11">
    <location>
        <begin position="221"/>
        <end position="242"/>
    </location>
</feature>
<comment type="similarity">
    <text evidence="2 10">Belongs to the ABC-4 integral membrane protein family. FtsX subfamily.</text>
</comment>
<reference evidence="14 15" key="1">
    <citation type="journal article" date="2016" name="Nat. Commun.">
        <title>Thousands of microbial genomes shed light on interconnected biogeochemical processes in an aquifer system.</title>
        <authorList>
            <person name="Anantharaman K."/>
            <person name="Brown C.T."/>
            <person name="Hug L.A."/>
            <person name="Sharon I."/>
            <person name="Castelle C.J."/>
            <person name="Probst A.J."/>
            <person name="Thomas B.C."/>
            <person name="Singh A."/>
            <person name="Wilkins M.J."/>
            <person name="Karaoz U."/>
            <person name="Brodie E.L."/>
            <person name="Williams K.H."/>
            <person name="Hubbard S.S."/>
            <person name="Banfield J.F."/>
        </authorList>
    </citation>
    <scope>NUCLEOTIDE SEQUENCE [LARGE SCALE GENOMIC DNA]</scope>
</reference>
<keyword evidence="9 10" id="KW-0131">Cell cycle</keyword>
<evidence type="ECO:0000256" key="2">
    <source>
        <dbReference type="ARBA" id="ARBA00007379"/>
    </source>
</evidence>
<dbReference type="InterPro" id="IPR003838">
    <property type="entry name" value="ABC3_permease_C"/>
</dbReference>
<proteinExistence type="inferred from homology"/>
<evidence type="ECO:0000256" key="5">
    <source>
        <dbReference type="ARBA" id="ARBA00022618"/>
    </source>
</evidence>
<dbReference type="InterPro" id="IPR004513">
    <property type="entry name" value="FtsX"/>
</dbReference>
<keyword evidence="8 10" id="KW-0472">Membrane</keyword>
<evidence type="ECO:0000256" key="1">
    <source>
        <dbReference type="ARBA" id="ARBA00004651"/>
    </source>
</evidence>
<dbReference type="PANTHER" id="PTHR47755">
    <property type="entry name" value="CELL DIVISION PROTEIN FTSX"/>
    <property type="match status" value="1"/>
</dbReference>
<feature type="domain" description="ABC3 transporter permease C-terminal" evidence="12">
    <location>
        <begin position="171"/>
        <end position="293"/>
    </location>
</feature>
<evidence type="ECO:0000256" key="4">
    <source>
        <dbReference type="ARBA" id="ARBA00022475"/>
    </source>
</evidence>
<sequence>MVKSFTRMMQDVKKESLLSVSNLFVMIITFMVLGLFIRVVAFSQTFVRTLEDQVRIAVFFKDDYSEELILASKARLESNPKIKSVEYVSKQQAYEIFKELNKNDEVILEALSPEILPASLNVNIYKLSEIEPVAEELRLLDGVEPGGVKYFKDAIANFRLFSTIAYIGGFVLAGMFLLISYSIIIVTLRTAINSKGMEFEIMKLVGATDDYVMSPLVRMGVYFGLFSAFVSSALLSILDLVLAKVGFIPGSISFGFLYYVNLPLIVFSILVFIAVVLSGVFLGYLGSYTAIKKYLKY</sequence>
<name>A0A1F4W1H9_UNCKA</name>
<evidence type="ECO:0000256" key="8">
    <source>
        <dbReference type="ARBA" id="ARBA00023136"/>
    </source>
</evidence>
<feature type="domain" description="FtsX extracellular" evidence="13">
    <location>
        <begin position="54"/>
        <end position="144"/>
    </location>
</feature>
<accession>A0A1F4W1H9</accession>
<dbReference type="PANTHER" id="PTHR47755:SF1">
    <property type="entry name" value="CELL DIVISION PROTEIN FTSX"/>
    <property type="match status" value="1"/>
</dbReference>
<evidence type="ECO:0000259" key="12">
    <source>
        <dbReference type="Pfam" id="PF02687"/>
    </source>
</evidence>
<organism evidence="14 15">
    <name type="scientific">candidate division WWE3 bacterium RIFOXYA2_FULL_46_9</name>
    <dbReference type="NCBI Taxonomy" id="1802636"/>
    <lineage>
        <taxon>Bacteria</taxon>
        <taxon>Katanobacteria</taxon>
    </lineage>
</organism>
<evidence type="ECO:0000256" key="6">
    <source>
        <dbReference type="ARBA" id="ARBA00022692"/>
    </source>
</evidence>
<dbReference type="AlphaFoldDB" id="A0A1F4W1H9"/>
<dbReference type="InterPro" id="IPR040690">
    <property type="entry name" value="FtsX_ECD"/>
</dbReference>
<evidence type="ECO:0000256" key="7">
    <source>
        <dbReference type="ARBA" id="ARBA00022989"/>
    </source>
</evidence>
<evidence type="ECO:0000259" key="13">
    <source>
        <dbReference type="Pfam" id="PF18075"/>
    </source>
</evidence>
<feature type="transmembrane region" description="Helical" evidence="11">
    <location>
        <begin position="164"/>
        <end position="188"/>
    </location>
</feature>
<protein>
    <recommendedName>
        <fullName evidence="3 10">Cell division protein FtsX</fullName>
    </recommendedName>
</protein>
<evidence type="ECO:0000256" key="3">
    <source>
        <dbReference type="ARBA" id="ARBA00021907"/>
    </source>
</evidence>
<evidence type="ECO:0000313" key="15">
    <source>
        <dbReference type="Proteomes" id="UP000176614"/>
    </source>
</evidence>
<comment type="subcellular location">
    <subcellularLocation>
        <location evidence="1">Cell membrane</location>
        <topology evidence="1">Multi-pass membrane protein</topology>
    </subcellularLocation>
</comment>
<dbReference type="Pfam" id="PF18075">
    <property type="entry name" value="FtsX_ECD"/>
    <property type="match status" value="1"/>
</dbReference>
<dbReference type="GO" id="GO:0005886">
    <property type="term" value="C:plasma membrane"/>
    <property type="evidence" value="ECO:0007669"/>
    <property type="project" value="UniProtKB-SubCell"/>
</dbReference>
<dbReference type="Proteomes" id="UP000176614">
    <property type="component" value="Unassembled WGS sequence"/>
</dbReference>
<feature type="transmembrane region" description="Helical" evidence="11">
    <location>
        <begin position="20"/>
        <end position="41"/>
    </location>
</feature>
<dbReference type="Gene3D" id="3.30.70.3040">
    <property type="match status" value="1"/>
</dbReference>
<evidence type="ECO:0000256" key="9">
    <source>
        <dbReference type="ARBA" id="ARBA00023306"/>
    </source>
</evidence>
<evidence type="ECO:0000256" key="11">
    <source>
        <dbReference type="SAM" id="Phobius"/>
    </source>
</evidence>
<keyword evidence="5 10" id="KW-0132">Cell division</keyword>
<dbReference type="PIRSF" id="PIRSF003097">
    <property type="entry name" value="FtsX"/>
    <property type="match status" value="1"/>
</dbReference>
<evidence type="ECO:0000256" key="10">
    <source>
        <dbReference type="PIRNR" id="PIRNR003097"/>
    </source>
</evidence>
<evidence type="ECO:0000313" key="14">
    <source>
        <dbReference type="EMBL" id="OGC62903.1"/>
    </source>
</evidence>
<gene>
    <name evidence="14" type="ORF">A2264_03425</name>
</gene>
<comment type="caution">
    <text evidence="14">The sequence shown here is derived from an EMBL/GenBank/DDBJ whole genome shotgun (WGS) entry which is preliminary data.</text>
</comment>